<dbReference type="InterPro" id="IPR016195">
    <property type="entry name" value="Pol/histidinol_Pase-like"/>
</dbReference>
<keyword evidence="2" id="KW-1185">Reference proteome</keyword>
<dbReference type="SUPFAM" id="SSF89550">
    <property type="entry name" value="PHP domain-like"/>
    <property type="match status" value="1"/>
</dbReference>
<accession>A0ABS2SVA8</accession>
<dbReference type="Proteomes" id="UP001179280">
    <property type="component" value="Unassembled WGS sequence"/>
</dbReference>
<name>A0ABS2SVA8_9BACI</name>
<dbReference type="Gene3D" id="3.20.20.140">
    <property type="entry name" value="Metal-dependent hydrolases"/>
    <property type="match status" value="1"/>
</dbReference>
<dbReference type="RefSeq" id="WP_204466494.1">
    <property type="nucleotide sequence ID" value="NZ_JAFBCV010000007.1"/>
</dbReference>
<dbReference type="PANTHER" id="PTHR42924:SF3">
    <property type="entry name" value="POLYMERASE_HISTIDINOL PHOSPHATASE N-TERMINAL DOMAIN-CONTAINING PROTEIN"/>
    <property type="match status" value="1"/>
</dbReference>
<dbReference type="EMBL" id="JAFBCV010000007">
    <property type="protein sequence ID" value="MBM7839180.1"/>
    <property type="molecule type" value="Genomic_DNA"/>
</dbReference>
<sequence>MEWNQLLVHRLQSLGYAITWSDVLAEATGEIIVRTHIAAALVRKAYFRDARAAYQNLLIKGKPAYQPRSQFSAEEAIALIHRCGGQAFLAHPGTYLEPIPLTTLVRAGLDGIEAYHSLHSPAEASYWHQTASALGLRISGGSDYHGTHSKNPFPIGSVHLPEGIVAEWEREMEVSQ</sequence>
<protein>
    <submittedName>
        <fullName evidence="1">Metal-dependent phosphoesterase TrpH</fullName>
    </submittedName>
</protein>
<evidence type="ECO:0000313" key="1">
    <source>
        <dbReference type="EMBL" id="MBM7839180.1"/>
    </source>
</evidence>
<comment type="caution">
    <text evidence="1">The sequence shown here is derived from an EMBL/GenBank/DDBJ whole genome shotgun (WGS) entry which is preliminary data.</text>
</comment>
<evidence type="ECO:0000313" key="2">
    <source>
        <dbReference type="Proteomes" id="UP001179280"/>
    </source>
</evidence>
<gene>
    <name evidence="1" type="ORF">JOC54_002451</name>
</gene>
<dbReference type="Gene3D" id="1.10.150.650">
    <property type="match status" value="1"/>
</dbReference>
<proteinExistence type="predicted"/>
<organism evidence="1 2">
    <name type="scientific">Shouchella xiaoxiensis</name>
    <dbReference type="NCBI Taxonomy" id="766895"/>
    <lineage>
        <taxon>Bacteria</taxon>
        <taxon>Bacillati</taxon>
        <taxon>Bacillota</taxon>
        <taxon>Bacilli</taxon>
        <taxon>Bacillales</taxon>
        <taxon>Bacillaceae</taxon>
        <taxon>Shouchella</taxon>
    </lineage>
</organism>
<dbReference type="PANTHER" id="PTHR42924">
    <property type="entry name" value="EXONUCLEASE"/>
    <property type="match status" value="1"/>
</dbReference>
<reference evidence="1" key="1">
    <citation type="submission" date="2021-01" db="EMBL/GenBank/DDBJ databases">
        <title>Genomic Encyclopedia of Type Strains, Phase IV (KMG-IV): sequencing the most valuable type-strain genomes for metagenomic binning, comparative biology and taxonomic classification.</title>
        <authorList>
            <person name="Goeker M."/>
        </authorList>
    </citation>
    <scope>NUCLEOTIDE SEQUENCE</scope>
    <source>
        <strain evidence="1">DSM 21943</strain>
    </source>
</reference>
<dbReference type="InterPro" id="IPR052018">
    <property type="entry name" value="PHP_domain"/>
</dbReference>